<dbReference type="InterPro" id="IPR000073">
    <property type="entry name" value="AB_hydrolase_1"/>
</dbReference>
<comment type="caution">
    <text evidence="2">The sequence shown here is derived from an EMBL/GenBank/DDBJ whole genome shotgun (WGS) entry which is preliminary data.</text>
</comment>
<protein>
    <submittedName>
        <fullName evidence="2">Alpha/beta fold hydrolase</fullName>
    </submittedName>
</protein>
<evidence type="ECO:0000259" key="1">
    <source>
        <dbReference type="Pfam" id="PF12697"/>
    </source>
</evidence>
<sequence>MAPLVLLAGMNCTADLWTGCGLDDARTPILTSASMDAQVARLLDELPERFVLGGLSLGAIVGMALAVRAPERLAGLILISTNAKAPTAAQQEGWQEWRARLDEGATPLELQAGIAAALLSPPAFEDAGLRERALAMGADTPPAVLRAQLAMQSTRADLRPGLRGLTVPTLIVSGQDDGICPPVFHREIAAAIAGSELATIPGGHLLPMEQPAAFGQLVRTWRRGL</sequence>
<dbReference type="Pfam" id="PF12697">
    <property type="entry name" value="Abhydrolase_6"/>
    <property type="match status" value="1"/>
</dbReference>
<dbReference type="InterPro" id="IPR050471">
    <property type="entry name" value="AB_hydrolase"/>
</dbReference>
<evidence type="ECO:0000313" key="3">
    <source>
        <dbReference type="Proteomes" id="UP000740605"/>
    </source>
</evidence>
<feature type="domain" description="AB hydrolase-1" evidence="1">
    <location>
        <begin position="17"/>
        <end position="214"/>
    </location>
</feature>
<dbReference type="InterPro" id="IPR029058">
    <property type="entry name" value="AB_hydrolase_fold"/>
</dbReference>
<reference evidence="2 3" key="1">
    <citation type="submission" date="2021-03" db="EMBL/GenBank/DDBJ databases">
        <title>Microbacterium pauli sp. nov., isolated from microfiltered milk.</title>
        <authorList>
            <person name="Bellassi P."/>
            <person name="Fontana A."/>
            <person name="Callegari M.L."/>
            <person name="Lorenzo M."/>
            <person name="Cappa F."/>
        </authorList>
    </citation>
    <scope>NUCLEOTIDE SEQUENCE [LARGE SCALE GENOMIC DNA]</scope>
    <source>
        <strain evidence="2 3">DSM 18909</strain>
    </source>
</reference>
<evidence type="ECO:0000313" key="2">
    <source>
        <dbReference type="EMBL" id="MBT8797803.1"/>
    </source>
</evidence>
<keyword evidence="2" id="KW-0378">Hydrolase</keyword>
<dbReference type="Gene3D" id="3.40.50.1820">
    <property type="entry name" value="alpha/beta hydrolase"/>
    <property type="match status" value="1"/>
</dbReference>
<dbReference type="EMBL" id="JAFLHG010000005">
    <property type="protein sequence ID" value="MBT8797803.1"/>
    <property type="molecule type" value="Genomic_DNA"/>
</dbReference>
<gene>
    <name evidence="2" type="ORF">J0P97_06925</name>
</gene>
<organism evidence="2 3">
    <name type="scientific">Microbacterium flavum</name>
    <dbReference type="NCBI Taxonomy" id="415216"/>
    <lineage>
        <taxon>Bacteria</taxon>
        <taxon>Bacillati</taxon>
        <taxon>Actinomycetota</taxon>
        <taxon>Actinomycetes</taxon>
        <taxon>Micrococcales</taxon>
        <taxon>Microbacteriaceae</taxon>
        <taxon>Microbacterium</taxon>
    </lineage>
</organism>
<dbReference type="GO" id="GO:0016787">
    <property type="term" value="F:hydrolase activity"/>
    <property type="evidence" value="ECO:0007669"/>
    <property type="project" value="UniProtKB-KW"/>
</dbReference>
<dbReference type="PANTHER" id="PTHR43433:SF4">
    <property type="entry name" value="NON-HEME CHLOROPEROXIDASE-RELATED"/>
    <property type="match status" value="1"/>
</dbReference>
<dbReference type="SUPFAM" id="SSF53474">
    <property type="entry name" value="alpha/beta-Hydrolases"/>
    <property type="match status" value="1"/>
</dbReference>
<dbReference type="Proteomes" id="UP000740605">
    <property type="component" value="Unassembled WGS sequence"/>
</dbReference>
<name>A0ABS5XTE5_9MICO</name>
<accession>A0ABS5XTE5</accession>
<dbReference type="PANTHER" id="PTHR43433">
    <property type="entry name" value="HYDROLASE, ALPHA/BETA FOLD FAMILY PROTEIN"/>
    <property type="match status" value="1"/>
</dbReference>
<keyword evidence="3" id="KW-1185">Reference proteome</keyword>
<dbReference type="RefSeq" id="WP_215487045.1">
    <property type="nucleotide sequence ID" value="NZ_BAAAPJ010000005.1"/>
</dbReference>
<dbReference type="PRINTS" id="PR00111">
    <property type="entry name" value="ABHYDROLASE"/>
</dbReference>
<proteinExistence type="predicted"/>